<organism evidence="3 4">
    <name type="scientific">Triparma strigata</name>
    <dbReference type="NCBI Taxonomy" id="1606541"/>
    <lineage>
        <taxon>Eukaryota</taxon>
        <taxon>Sar</taxon>
        <taxon>Stramenopiles</taxon>
        <taxon>Ochrophyta</taxon>
        <taxon>Bolidophyceae</taxon>
        <taxon>Parmales</taxon>
        <taxon>Triparmaceae</taxon>
        <taxon>Triparma</taxon>
    </lineage>
</organism>
<keyword evidence="2" id="KW-0812">Transmembrane</keyword>
<name>A0A9W7AEP8_9STRA</name>
<sequence length="550" mass="61035">MAKSASISPPLPTPVPPPSADQAPQKQEKQDSRVNFLSRSSMNVEDDRKMAAARLQHAKAQGKKRRDAISKPPIIVGSILFLPSGLFFLACKTLPVFGIFEGLKPYGWFGGCIGAVAVPILLVALLPEDIERIRLVTKMIVAIFAFAGCCASALVLLAAMSFNDGCKDGFGTSGTVPCWFAKLSILWPVLFGLGYITTSLYLWKRSQTLPARDLLSRVWKALGSFYFYLGWIVFPLAWVPRLAFEELDLDSKALAVLCAELGVLGLIFLLNDRIREDLQRWLAWKGAAINSAAAVASLIGQRTEAELFQMLNNVFTGVPLDRVSEASIKSNQPDAELNKLAENKKFGNVDAFFSHSWHDAADKKWEAIQLWRKEYLKHSHGKEAVVWIDKYCIDQNHIMDSLAVLPLSLAGCQRLVIFYGPTYLSRLWCIIELFIFIEMGKDVKDIELRKLDVEWKKGIGKMRHEILTFDAGSCDCYSKDDKARMMTLIEAGCGSVVDFSEKVKALLLDLSLLIAGGGDKHGNYRRLSEVLESMGDMDIELGVGTTKKKG</sequence>
<evidence type="ECO:0000313" key="3">
    <source>
        <dbReference type="EMBL" id="GMH70917.1"/>
    </source>
</evidence>
<dbReference type="Proteomes" id="UP001165085">
    <property type="component" value="Unassembled WGS sequence"/>
</dbReference>
<feature type="transmembrane region" description="Helical" evidence="2">
    <location>
        <begin position="253"/>
        <end position="270"/>
    </location>
</feature>
<feature type="transmembrane region" description="Helical" evidence="2">
    <location>
        <begin position="106"/>
        <end position="127"/>
    </location>
</feature>
<evidence type="ECO:0000313" key="4">
    <source>
        <dbReference type="Proteomes" id="UP001165085"/>
    </source>
</evidence>
<protein>
    <submittedName>
        <fullName evidence="3">Uncharacterized protein</fullName>
    </submittedName>
</protein>
<keyword evidence="4" id="KW-1185">Reference proteome</keyword>
<feature type="transmembrane region" description="Helical" evidence="2">
    <location>
        <begin position="179"/>
        <end position="203"/>
    </location>
</feature>
<accession>A0A9W7AEP8</accession>
<keyword evidence="2" id="KW-0472">Membrane</keyword>
<comment type="caution">
    <text evidence="3">The sequence shown here is derived from an EMBL/GenBank/DDBJ whole genome shotgun (WGS) entry which is preliminary data.</text>
</comment>
<feature type="transmembrane region" description="Helical" evidence="2">
    <location>
        <begin position="224"/>
        <end position="241"/>
    </location>
</feature>
<dbReference type="EMBL" id="BRXY01000144">
    <property type="protein sequence ID" value="GMH70917.1"/>
    <property type="molecule type" value="Genomic_DNA"/>
</dbReference>
<feature type="transmembrane region" description="Helical" evidence="2">
    <location>
        <begin position="139"/>
        <end position="159"/>
    </location>
</feature>
<evidence type="ECO:0000256" key="1">
    <source>
        <dbReference type="SAM" id="MobiDB-lite"/>
    </source>
</evidence>
<reference evidence="4" key="1">
    <citation type="journal article" date="2023" name="Commun. Biol.">
        <title>Genome analysis of Parmales, the sister group of diatoms, reveals the evolutionary specialization of diatoms from phago-mixotrophs to photoautotrophs.</title>
        <authorList>
            <person name="Ban H."/>
            <person name="Sato S."/>
            <person name="Yoshikawa S."/>
            <person name="Yamada K."/>
            <person name="Nakamura Y."/>
            <person name="Ichinomiya M."/>
            <person name="Sato N."/>
            <person name="Blanc-Mathieu R."/>
            <person name="Endo H."/>
            <person name="Kuwata A."/>
            <person name="Ogata H."/>
        </authorList>
    </citation>
    <scope>NUCLEOTIDE SEQUENCE [LARGE SCALE GENOMIC DNA]</scope>
    <source>
        <strain evidence="4">NIES 3701</strain>
    </source>
</reference>
<evidence type="ECO:0000256" key="2">
    <source>
        <dbReference type="SAM" id="Phobius"/>
    </source>
</evidence>
<gene>
    <name evidence="3" type="ORF">TrST_g2371</name>
</gene>
<feature type="region of interest" description="Disordered" evidence="1">
    <location>
        <begin position="1"/>
        <end position="45"/>
    </location>
</feature>
<feature type="compositionally biased region" description="Polar residues" evidence="1">
    <location>
        <begin position="33"/>
        <end position="43"/>
    </location>
</feature>
<feature type="transmembrane region" description="Helical" evidence="2">
    <location>
        <begin position="74"/>
        <end position="100"/>
    </location>
</feature>
<feature type="compositionally biased region" description="Pro residues" evidence="1">
    <location>
        <begin position="9"/>
        <end position="19"/>
    </location>
</feature>
<proteinExistence type="predicted"/>
<dbReference type="OrthoDB" id="199652at2759"/>
<keyword evidence="2" id="KW-1133">Transmembrane helix</keyword>
<dbReference type="AlphaFoldDB" id="A0A9W7AEP8"/>